<sequence>MYTRHRESGVNDDSSWHKGQSYRRKRLIKIAIAAVVFLIVLAVALGAGLGIGLRKPDNNRPHVKPVNFPTDGLDLSSRSLQTRGYFYTSPEDSSSAPIFNWTSGGFTFKTYSNDTTKADIIVNTSLPIQQIDGFGAALTDSAAYTFFQLKQSNMTIYNQTLNSLFNIRTGIPILRIPLGSSDFSLQEYVFAPNAPPGDILAQAIASPKNITNALQSAGFGLGVANDYLIPVLRDIIAIRPQLKVMFSPWSPPAWTKTGGSLSGGSIIPSFVPLVAQYYVMSIKAFVDAGIPAWSMTLQNEPGFAAKYPSTIVDSPTQSQLASTIRALLPAYNLSNMKIFAHDHNFALWQDAADIVNLNSSAIDGIAWHAYKGDASQISQFRANITTLSLETHMTEFTGTISDSKTRWDSQKYWLESVYFPMLNQYARSVEIWNIALDPKNGPRLKSAYCSNCVGGLQISTPDHFADPWVQVQAQYLTMAHFDAAAVDLSTVGGGPAYRALTIQQPNSVTNSSSNMTCITSQGFAAALKGEKLEPSNAMTTDTVFSRRIGLVLYNSCGDAQNLALNIDGRATTFNTRPGLTSLVWVAP</sequence>
<evidence type="ECO:0000259" key="6">
    <source>
        <dbReference type="Pfam" id="PF02055"/>
    </source>
</evidence>
<dbReference type="GO" id="GO:0004348">
    <property type="term" value="F:glucosylceramidase activity"/>
    <property type="evidence" value="ECO:0007669"/>
    <property type="project" value="InterPro"/>
</dbReference>
<feature type="domain" description="Glycosyl hydrolase family 30 TIM-barrel" evidence="6">
    <location>
        <begin position="131"/>
        <end position="453"/>
    </location>
</feature>
<evidence type="ECO:0000313" key="8">
    <source>
        <dbReference type="Proteomes" id="UP000078113"/>
    </source>
</evidence>
<dbReference type="EMBL" id="LWDG02000005">
    <property type="protein sequence ID" value="KAE8272023.1"/>
    <property type="molecule type" value="Genomic_DNA"/>
</dbReference>
<evidence type="ECO:0000256" key="4">
    <source>
        <dbReference type="RuleBase" id="RU361188"/>
    </source>
</evidence>
<keyword evidence="3 4" id="KW-0378">Hydrolase</keyword>
<dbReference type="SUPFAM" id="SSF51445">
    <property type="entry name" value="(Trans)glycosidases"/>
    <property type="match status" value="1"/>
</dbReference>
<reference evidence="7" key="1">
    <citation type="submission" date="2016-04" db="EMBL/GenBank/DDBJ databases">
        <authorList>
            <person name="Nguyen H.D."/>
            <person name="Samba Siva P."/>
            <person name="Cullis J."/>
            <person name="Levesque C.A."/>
            <person name="Hambleton S."/>
        </authorList>
    </citation>
    <scope>NUCLEOTIDE SEQUENCE</scope>
    <source>
        <strain evidence="7">DAOMC 236422</strain>
    </source>
</reference>
<dbReference type="Gene3D" id="3.20.20.80">
    <property type="entry name" value="Glycosidases"/>
    <property type="match status" value="1"/>
</dbReference>
<reference evidence="7" key="2">
    <citation type="journal article" date="2019" name="IMA Fungus">
        <title>Genome sequencing and comparison of five Tilletia species to identify candidate genes for the detection of regulated species infecting wheat.</title>
        <authorList>
            <person name="Nguyen H.D.T."/>
            <person name="Sultana T."/>
            <person name="Kesanakurti P."/>
            <person name="Hambleton S."/>
        </authorList>
    </citation>
    <scope>NUCLEOTIDE SEQUENCE</scope>
    <source>
        <strain evidence="7">DAOMC 236422</strain>
    </source>
</reference>
<feature type="transmembrane region" description="Helical" evidence="5">
    <location>
        <begin position="27"/>
        <end position="53"/>
    </location>
</feature>
<dbReference type="GO" id="GO:0006680">
    <property type="term" value="P:glucosylceramide catabolic process"/>
    <property type="evidence" value="ECO:0007669"/>
    <property type="project" value="TreeGrafter"/>
</dbReference>
<keyword evidence="2" id="KW-0732">Signal</keyword>
<keyword evidence="5" id="KW-0472">Membrane</keyword>
<keyword evidence="4" id="KW-0326">Glycosidase</keyword>
<organism evidence="7 8">
    <name type="scientific">Tilletia walkeri</name>
    <dbReference type="NCBI Taxonomy" id="117179"/>
    <lineage>
        <taxon>Eukaryota</taxon>
        <taxon>Fungi</taxon>
        <taxon>Dikarya</taxon>
        <taxon>Basidiomycota</taxon>
        <taxon>Ustilaginomycotina</taxon>
        <taxon>Exobasidiomycetes</taxon>
        <taxon>Tilletiales</taxon>
        <taxon>Tilletiaceae</taxon>
        <taxon>Tilletia</taxon>
    </lineage>
</organism>
<dbReference type="PANTHER" id="PTHR11069:SF23">
    <property type="entry name" value="LYSOSOMAL ACID GLUCOSYLCERAMIDASE"/>
    <property type="match status" value="1"/>
</dbReference>
<dbReference type="GO" id="GO:0016020">
    <property type="term" value="C:membrane"/>
    <property type="evidence" value="ECO:0007669"/>
    <property type="project" value="GOC"/>
</dbReference>
<dbReference type="InterPro" id="IPR001139">
    <property type="entry name" value="Glyco_hydro_30"/>
</dbReference>
<proteinExistence type="inferred from homology"/>
<comment type="similarity">
    <text evidence="1 4">Belongs to the glycosyl hydrolase 30 family.</text>
</comment>
<evidence type="ECO:0000256" key="5">
    <source>
        <dbReference type="SAM" id="Phobius"/>
    </source>
</evidence>
<comment type="caution">
    <text evidence="7">The sequence shown here is derived from an EMBL/GenBank/DDBJ whole genome shotgun (WGS) entry which is preliminary data.</text>
</comment>
<accession>A0A8X7T8J7</accession>
<keyword evidence="5" id="KW-1133">Transmembrane helix</keyword>
<dbReference type="Pfam" id="PF02055">
    <property type="entry name" value="Glyco_hydro_30"/>
    <property type="match status" value="1"/>
</dbReference>
<dbReference type="PANTHER" id="PTHR11069">
    <property type="entry name" value="GLUCOSYLCERAMIDASE"/>
    <property type="match status" value="1"/>
</dbReference>
<keyword evidence="5" id="KW-0812">Transmembrane</keyword>
<keyword evidence="8" id="KW-1185">Reference proteome</keyword>
<evidence type="ECO:0000313" key="7">
    <source>
        <dbReference type="EMBL" id="KAE8272023.1"/>
    </source>
</evidence>
<dbReference type="AlphaFoldDB" id="A0A8X7T8J7"/>
<dbReference type="Proteomes" id="UP000078113">
    <property type="component" value="Unassembled WGS sequence"/>
</dbReference>
<dbReference type="InterPro" id="IPR017853">
    <property type="entry name" value="GH"/>
</dbReference>
<protein>
    <recommendedName>
        <fullName evidence="6">Glycosyl hydrolase family 30 TIM-barrel domain-containing protein</fullName>
    </recommendedName>
</protein>
<evidence type="ECO:0000256" key="1">
    <source>
        <dbReference type="ARBA" id="ARBA00005382"/>
    </source>
</evidence>
<dbReference type="InterPro" id="IPR033453">
    <property type="entry name" value="Glyco_hydro_30_TIM-barrel"/>
</dbReference>
<evidence type="ECO:0000256" key="3">
    <source>
        <dbReference type="ARBA" id="ARBA00022801"/>
    </source>
</evidence>
<evidence type="ECO:0000256" key="2">
    <source>
        <dbReference type="ARBA" id="ARBA00022729"/>
    </source>
</evidence>
<gene>
    <name evidence="7" type="ORF">A4X09_0g292</name>
</gene>
<name>A0A8X7T8J7_9BASI</name>